<reference evidence="2" key="1">
    <citation type="journal article" date="2019" name="Int. J. Syst. Evol. Microbiol.">
        <title>The Global Catalogue of Microorganisms (GCM) 10K type strain sequencing project: providing services to taxonomists for standard genome sequencing and annotation.</title>
        <authorList>
            <consortium name="The Broad Institute Genomics Platform"/>
            <consortium name="The Broad Institute Genome Sequencing Center for Infectious Disease"/>
            <person name="Wu L."/>
            <person name="Ma J."/>
        </authorList>
    </citation>
    <scope>NUCLEOTIDE SEQUENCE [LARGE SCALE GENOMIC DNA]</scope>
    <source>
        <strain evidence="2">LMG 29247</strain>
    </source>
</reference>
<gene>
    <name evidence="1" type="ORF">ACFSF0_10475</name>
</gene>
<accession>A0ABW4KU93</accession>
<dbReference type="RefSeq" id="WP_147911467.1">
    <property type="nucleotide sequence ID" value="NZ_JBHUEJ010000019.1"/>
</dbReference>
<dbReference type="Proteomes" id="UP001597304">
    <property type="component" value="Unassembled WGS sequence"/>
</dbReference>
<dbReference type="EMBL" id="JBHUEJ010000019">
    <property type="protein sequence ID" value="MFD1711033.1"/>
    <property type="molecule type" value="Genomic_DNA"/>
</dbReference>
<evidence type="ECO:0000313" key="2">
    <source>
        <dbReference type="Proteomes" id="UP001597304"/>
    </source>
</evidence>
<sequence>MWFLTRRIQRDLRDAGFSDAERQAVLHTPAMWAQLTRFYESGGRIERVDADFSGATGAPDAIRFFCPPPPAACAHSTFGALAHELGHALQCPEQWLPVASFDSAQAYARARELGEAHAWLNQARLCRAKQGGAPEASQVLQIENDADFGTAPVDIFARVAEREAAGWSDAQILDELAMLNANMFPCGMGEGNFKTYGQCNRWDWLQATRAQHPAFNDFLQRLPRPPHAGDQKLLMKFNLFTGVDGVPSERTGVLQTLADGLTPTRLGDDLDALYAIARQALPDAVPGVAACGRDAPAWLGESPNG</sequence>
<evidence type="ECO:0000313" key="1">
    <source>
        <dbReference type="EMBL" id="MFD1711033.1"/>
    </source>
</evidence>
<comment type="caution">
    <text evidence="1">The sequence shown here is derived from an EMBL/GenBank/DDBJ whole genome shotgun (WGS) entry which is preliminary data.</text>
</comment>
<organism evidence="1 2">
    <name type="scientific">Ottowia flava</name>
    <dbReference type="NCBI Taxonomy" id="2675430"/>
    <lineage>
        <taxon>Bacteria</taxon>
        <taxon>Pseudomonadati</taxon>
        <taxon>Pseudomonadota</taxon>
        <taxon>Betaproteobacteria</taxon>
        <taxon>Burkholderiales</taxon>
        <taxon>Comamonadaceae</taxon>
        <taxon>Ottowia</taxon>
    </lineage>
</organism>
<keyword evidence="2" id="KW-1185">Reference proteome</keyword>
<name>A0ABW4KU93_9BURK</name>
<proteinExistence type="predicted"/>
<protein>
    <submittedName>
        <fullName evidence="1">Uncharacterized protein</fullName>
    </submittedName>
</protein>